<dbReference type="AlphaFoldDB" id="A0A1H7QVQ4"/>
<feature type="compositionally biased region" description="Polar residues" evidence="3">
    <location>
        <begin position="268"/>
        <end position="277"/>
    </location>
</feature>
<name>A0A1H7QVQ4_9GAMM</name>
<feature type="region of interest" description="Disordered" evidence="3">
    <location>
        <begin position="258"/>
        <end position="277"/>
    </location>
</feature>
<dbReference type="SMART" id="SM00062">
    <property type="entry name" value="PBPb"/>
    <property type="match status" value="1"/>
</dbReference>
<dbReference type="InterPro" id="IPR001638">
    <property type="entry name" value="Solute-binding_3/MltF_N"/>
</dbReference>
<evidence type="ECO:0000313" key="6">
    <source>
        <dbReference type="EMBL" id="SEL52091.1"/>
    </source>
</evidence>
<dbReference type="Proteomes" id="UP000185766">
    <property type="component" value="Unassembled WGS sequence"/>
</dbReference>
<protein>
    <submittedName>
        <fullName evidence="6">Polar amino acid transport system substrate-binding protein</fullName>
    </submittedName>
</protein>
<accession>A0A1H7QVQ4</accession>
<dbReference type="RefSeq" id="WP_235821646.1">
    <property type="nucleotide sequence ID" value="NZ_FOAS01000013.1"/>
</dbReference>
<dbReference type="Gene3D" id="3.40.190.10">
    <property type="entry name" value="Periplasmic binding protein-like II"/>
    <property type="match status" value="2"/>
</dbReference>
<dbReference type="Pfam" id="PF00497">
    <property type="entry name" value="SBP_bac_3"/>
    <property type="match status" value="1"/>
</dbReference>
<evidence type="ECO:0000256" key="2">
    <source>
        <dbReference type="ARBA" id="ARBA00022729"/>
    </source>
</evidence>
<proteinExistence type="inferred from homology"/>
<feature type="chain" id="PRO_5010278378" evidence="4">
    <location>
        <begin position="22"/>
        <end position="277"/>
    </location>
</feature>
<dbReference type="STRING" id="1429083.GCA_001885685_03300"/>
<keyword evidence="7" id="KW-1185">Reference proteome</keyword>
<evidence type="ECO:0000256" key="4">
    <source>
        <dbReference type="SAM" id="SignalP"/>
    </source>
</evidence>
<dbReference type="SUPFAM" id="SSF53850">
    <property type="entry name" value="Periplasmic binding protein-like II"/>
    <property type="match status" value="1"/>
</dbReference>
<feature type="signal peptide" evidence="4">
    <location>
        <begin position="1"/>
        <end position="21"/>
    </location>
</feature>
<evidence type="ECO:0000259" key="5">
    <source>
        <dbReference type="SMART" id="SM00062"/>
    </source>
</evidence>
<sequence>MRMLRLFLLLLCTLLSNAAMASPEAAKRTLVVAYYDFPPLSYTDTQGQATGAAIEMVRRLGKHAGYPLHFRQLPSARVYQGLLDGSIDIWPGALGKPELAGHVLPSQAVVGHTELNLYRRPDTLPPRLPDDLRERELILIQGYTYWQTATAILGDPNLKVQMHTTSNHESALQMLFKQRGDYLLDYSAPVNAARKALQLPELPYTTLYRLDLSIIFSRLAPDAEQVRAEFDQAFLELRAAGELQEELEALGVSADAPAPLPVPVTGHPASSASGNGP</sequence>
<dbReference type="EMBL" id="FOAS01000013">
    <property type="protein sequence ID" value="SEL52091.1"/>
    <property type="molecule type" value="Genomic_DNA"/>
</dbReference>
<dbReference type="PANTHER" id="PTHR35936">
    <property type="entry name" value="MEMBRANE-BOUND LYTIC MUREIN TRANSGLYCOSYLASE F"/>
    <property type="match status" value="1"/>
</dbReference>
<feature type="domain" description="Solute-binding protein family 3/N-terminal" evidence="5">
    <location>
        <begin position="29"/>
        <end position="250"/>
    </location>
</feature>
<organism evidence="6 7">
    <name type="scientific">Atopomonas hussainii</name>
    <dbReference type="NCBI Taxonomy" id="1429083"/>
    <lineage>
        <taxon>Bacteria</taxon>
        <taxon>Pseudomonadati</taxon>
        <taxon>Pseudomonadota</taxon>
        <taxon>Gammaproteobacteria</taxon>
        <taxon>Pseudomonadales</taxon>
        <taxon>Pseudomonadaceae</taxon>
        <taxon>Atopomonas</taxon>
    </lineage>
</organism>
<keyword evidence="2 4" id="KW-0732">Signal</keyword>
<comment type="similarity">
    <text evidence="1">Belongs to the bacterial solute-binding protein 3 family.</text>
</comment>
<evidence type="ECO:0000256" key="1">
    <source>
        <dbReference type="ARBA" id="ARBA00010333"/>
    </source>
</evidence>
<reference evidence="6 7" key="1">
    <citation type="submission" date="2016-10" db="EMBL/GenBank/DDBJ databases">
        <authorList>
            <person name="de Groot N.N."/>
        </authorList>
    </citation>
    <scope>NUCLEOTIDE SEQUENCE [LARGE SCALE GENOMIC DNA]</scope>
    <source>
        <strain evidence="6 7">JCM 19513</strain>
    </source>
</reference>
<dbReference type="PANTHER" id="PTHR35936:SF6">
    <property type="entry name" value="AMINO ACID ABC TRANSPORTER SUBSTRATE-BINDING PAAT FAMILY PROTEIN"/>
    <property type="match status" value="1"/>
</dbReference>
<evidence type="ECO:0000313" key="7">
    <source>
        <dbReference type="Proteomes" id="UP000185766"/>
    </source>
</evidence>
<evidence type="ECO:0000256" key="3">
    <source>
        <dbReference type="SAM" id="MobiDB-lite"/>
    </source>
</evidence>
<gene>
    <name evidence="6" type="ORF">SAMN05216214_11391</name>
</gene>